<dbReference type="OrthoDB" id="1691950at2759"/>
<sequence>MATYRLHLAMAALAGASVVAVSTYYMHQKTVIEFLGFINTVGREKYKEVAGSETGLPARPKRRRSNGRRKLKELRRTMSSPPIVDAHEIDHRVGKPKSSDRVEGIPIKNSKLHAFSEAMAMSDFSPEVPNLL</sequence>
<dbReference type="AlphaFoldDB" id="A0A059A7Y6"/>
<protein>
    <submittedName>
        <fullName evidence="2">Uncharacterized protein</fullName>
    </submittedName>
</protein>
<dbReference type="InParanoid" id="A0A059A7Y6"/>
<dbReference type="EMBL" id="KK198763">
    <property type="protein sequence ID" value="KCW49440.1"/>
    <property type="molecule type" value="Genomic_DNA"/>
</dbReference>
<evidence type="ECO:0000256" key="1">
    <source>
        <dbReference type="SAM" id="MobiDB-lite"/>
    </source>
</evidence>
<gene>
    <name evidence="2" type="ORF">EUGRSUZ_K02972</name>
</gene>
<accession>A0A059A7Y6</accession>
<feature type="region of interest" description="Disordered" evidence="1">
    <location>
        <begin position="49"/>
        <end position="85"/>
    </location>
</feature>
<reference evidence="2" key="1">
    <citation type="submission" date="2013-07" db="EMBL/GenBank/DDBJ databases">
        <title>The genome of Eucalyptus grandis.</title>
        <authorList>
            <person name="Schmutz J."/>
            <person name="Hayes R."/>
            <person name="Myburg A."/>
            <person name="Tuskan G."/>
            <person name="Grattapaglia D."/>
            <person name="Rokhsar D.S."/>
        </authorList>
    </citation>
    <scope>NUCLEOTIDE SEQUENCE</scope>
    <source>
        <tissue evidence="2">Leaf extractions</tissue>
    </source>
</reference>
<dbReference type="STRING" id="71139.A0A059A7Y6"/>
<proteinExistence type="predicted"/>
<name>A0A059A7Y6_EUCGR</name>
<dbReference type="Gramene" id="KCW49440">
    <property type="protein sequence ID" value="KCW49440"/>
    <property type="gene ID" value="EUGRSUZ_K02972"/>
</dbReference>
<evidence type="ECO:0000313" key="2">
    <source>
        <dbReference type="EMBL" id="KCW49440.1"/>
    </source>
</evidence>
<organism evidence="2">
    <name type="scientific">Eucalyptus grandis</name>
    <name type="common">Flooded gum</name>
    <dbReference type="NCBI Taxonomy" id="71139"/>
    <lineage>
        <taxon>Eukaryota</taxon>
        <taxon>Viridiplantae</taxon>
        <taxon>Streptophyta</taxon>
        <taxon>Embryophyta</taxon>
        <taxon>Tracheophyta</taxon>
        <taxon>Spermatophyta</taxon>
        <taxon>Magnoliopsida</taxon>
        <taxon>eudicotyledons</taxon>
        <taxon>Gunneridae</taxon>
        <taxon>Pentapetalae</taxon>
        <taxon>rosids</taxon>
        <taxon>malvids</taxon>
        <taxon>Myrtales</taxon>
        <taxon>Myrtaceae</taxon>
        <taxon>Myrtoideae</taxon>
        <taxon>Eucalypteae</taxon>
        <taxon>Eucalyptus</taxon>
    </lineage>
</organism>
<feature type="compositionally biased region" description="Basic residues" evidence="1">
    <location>
        <begin position="59"/>
        <end position="73"/>
    </location>
</feature>